<keyword evidence="2" id="KW-1185">Reference proteome</keyword>
<proteinExistence type="predicted"/>
<dbReference type="STRING" id="1359163.NLO413_0723"/>
<comment type="caution">
    <text evidence="1">The sequence shown here is derived from an EMBL/GenBank/DDBJ whole genome shotgun (WGS) entry which is preliminary data.</text>
</comment>
<gene>
    <name evidence="1" type="ORF">NLO413_0723</name>
</gene>
<evidence type="ECO:0000313" key="1">
    <source>
        <dbReference type="EMBL" id="KJV69335.1"/>
    </source>
</evidence>
<reference evidence="1 2" key="1">
    <citation type="submission" date="2015-02" db="EMBL/GenBank/DDBJ databases">
        <title>Genome Sequencing of Rickettsiales.</title>
        <authorList>
            <person name="Daugherty S.C."/>
            <person name="Su Q."/>
            <person name="Abolude K."/>
            <person name="Beier-Sexton M."/>
            <person name="Carlyon J.A."/>
            <person name="Carter R."/>
            <person name="Day N.P."/>
            <person name="Dumler S.J."/>
            <person name="Dyachenko V."/>
            <person name="Godinez A."/>
            <person name="Kurtti T.J."/>
            <person name="Lichay M."/>
            <person name="Mullins K.E."/>
            <person name="Ott S."/>
            <person name="Pappas-Brown V."/>
            <person name="Paris D.H."/>
            <person name="Patel P."/>
            <person name="Richards A.L."/>
            <person name="Sadzewicz L."/>
            <person name="Sears K."/>
            <person name="Seidman D."/>
            <person name="Sengamalay N."/>
            <person name="Stenos J."/>
            <person name="Tallon L.J."/>
            <person name="Vincent G."/>
            <person name="Fraser C.M."/>
            <person name="Munderloh U."/>
            <person name="Dunning-Hotopp J.C."/>
        </authorList>
    </citation>
    <scope>NUCLEOTIDE SEQUENCE [LARGE SCALE GENOMIC DNA]</scope>
    <source>
        <strain evidence="1 2">RAC413</strain>
    </source>
</reference>
<dbReference type="EMBL" id="LANX01000001">
    <property type="protein sequence ID" value="KJV69335.1"/>
    <property type="molecule type" value="Genomic_DNA"/>
</dbReference>
<evidence type="ECO:0000313" key="2">
    <source>
        <dbReference type="Proteomes" id="UP000033562"/>
    </source>
</evidence>
<name>A0A0F3NMQ6_9RICK</name>
<dbReference type="AlphaFoldDB" id="A0A0F3NMQ6"/>
<organism evidence="1 2">
    <name type="scientific">Candidatus Neoehrlichia procyonis str. RAC413</name>
    <dbReference type="NCBI Taxonomy" id="1359163"/>
    <lineage>
        <taxon>Bacteria</taxon>
        <taxon>Pseudomonadati</taxon>
        <taxon>Pseudomonadota</taxon>
        <taxon>Alphaproteobacteria</taxon>
        <taxon>Rickettsiales</taxon>
        <taxon>Anaplasmataceae</taxon>
        <taxon>Candidatus Neoehrlichia</taxon>
    </lineage>
</organism>
<accession>A0A0F3NMQ6</accession>
<dbReference type="Proteomes" id="UP000033562">
    <property type="component" value="Unassembled WGS sequence"/>
</dbReference>
<sequence>MPSVILHRYSNTCVPNVAHFILRDNGINMKNGRTIVEYNITQIVEKI</sequence>
<protein>
    <submittedName>
        <fullName evidence="1">Uncharacterized protein</fullName>
    </submittedName>
</protein>